<evidence type="ECO:0000313" key="3">
    <source>
        <dbReference type="Proteomes" id="UP000481861"/>
    </source>
</evidence>
<feature type="compositionally biased region" description="Polar residues" evidence="1">
    <location>
        <begin position="141"/>
        <end position="157"/>
    </location>
</feature>
<dbReference type="EMBL" id="JAADJZ010000009">
    <property type="protein sequence ID" value="KAF2872243.1"/>
    <property type="molecule type" value="Genomic_DNA"/>
</dbReference>
<accession>A0A7C8MCW7</accession>
<comment type="caution">
    <text evidence="2">The sequence shown here is derived from an EMBL/GenBank/DDBJ whole genome shotgun (WGS) entry which is preliminary data.</text>
</comment>
<name>A0A7C8MCW7_9PLEO</name>
<reference evidence="2 3" key="1">
    <citation type="submission" date="2020-01" db="EMBL/GenBank/DDBJ databases">
        <authorList>
            <consortium name="DOE Joint Genome Institute"/>
            <person name="Haridas S."/>
            <person name="Albert R."/>
            <person name="Binder M."/>
            <person name="Bloem J."/>
            <person name="Labutti K."/>
            <person name="Salamov A."/>
            <person name="Andreopoulos B."/>
            <person name="Baker S.E."/>
            <person name="Barry K."/>
            <person name="Bills G."/>
            <person name="Bluhm B.H."/>
            <person name="Cannon C."/>
            <person name="Castanera R."/>
            <person name="Culley D.E."/>
            <person name="Daum C."/>
            <person name="Ezra D."/>
            <person name="Gonzalez J.B."/>
            <person name="Henrissat B."/>
            <person name="Kuo A."/>
            <person name="Liang C."/>
            <person name="Lipzen A."/>
            <person name="Lutzoni F."/>
            <person name="Magnuson J."/>
            <person name="Mondo S."/>
            <person name="Nolan M."/>
            <person name="Ohm R."/>
            <person name="Pangilinan J."/>
            <person name="Park H.-J.H."/>
            <person name="Ramirez L."/>
            <person name="Alfaro M."/>
            <person name="Sun H."/>
            <person name="Tritt A."/>
            <person name="Yoshinaga Y."/>
            <person name="Zwiers L.-H.L."/>
            <person name="Turgeon B.G."/>
            <person name="Goodwin S.B."/>
            <person name="Spatafora J.W."/>
            <person name="Crous P.W."/>
            <person name="Grigoriev I.V."/>
        </authorList>
    </citation>
    <scope>NUCLEOTIDE SEQUENCE [LARGE SCALE GENOMIC DNA]</scope>
    <source>
        <strain evidence="2 3">CBS 611.86</strain>
    </source>
</reference>
<keyword evidence="3" id="KW-1185">Reference proteome</keyword>
<feature type="compositionally biased region" description="Basic residues" evidence="1">
    <location>
        <begin position="1"/>
        <end position="23"/>
    </location>
</feature>
<dbReference type="Proteomes" id="UP000481861">
    <property type="component" value="Unassembled WGS sequence"/>
</dbReference>
<feature type="compositionally biased region" description="Basic and acidic residues" evidence="1">
    <location>
        <begin position="24"/>
        <end position="45"/>
    </location>
</feature>
<dbReference type="AlphaFoldDB" id="A0A7C8MCW7"/>
<protein>
    <submittedName>
        <fullName evidence="2">Uncharacterized protein</fullName>
    </submittedName>
</protein>
<proteinExistence type="predicted"/>
<sequence length="446" mass="48820">MKRKATSRHPPAKRPIFRPRPGRRPAEERERRELEAEARENERTGHPFGAAAVSGPTANDTSTPTSPPDGLLEELSADDPRSIPEPTVAPSSKEDPTPAEEAAPDTHPSDPPLSPGHSAEESPETTSATEEASNEVYDAQASPNTEAGTPSSSTTIGQMVPNVVSPSNPPAVVPASAPAPTAPAPLAGFFDLPVELRQTVYDLVFDREGCVFWKPGAFGYVARERRQNWPRVNPLSAVCRQFRAETEYMEFDQEPNLIADGNDFWTFTMAVQRRDPIAMPIASLLRRVYLRGEPFGIGKVCSPHVLRDILRFGRRFQQTDIRIILNDLVFQGHGVVLPAKVRYGAAIGLAMRGVGNGMGIDSGNDIVQSWLAAQDPLPNPSNVRLYPAGLFIHPPTFAWEVNRRIRCSRGQGPCELQQVVDARYPGSLTKVDDLAAEVLSWFERGI</sequence>
<feature type="region of interest" description="Disordered" evidence="1">
    <location>
        <begin position="1"/>
        <end position="163"/>
    </location>
</feature>
<organism evidence="2 3">
    <name type="scientific">Massariosphaeria phaeospora</name>
    <dbReference type="NCBI Taxonomy" id="100035"/>
    <lineage>
        <taxon>Eukaryota</taxon>
        <taxon>Fungi</taxon>
        <taxon>Dikarya</taxon>
        <taxon>Ascomycota</taxon>
        <taxon>Pezizomycotina</taxon>
        <taxon>Dothideomycetes</taxon>
        <taxon>Pleosporomycetidae</taxon>
        <taxon>Pleosporales</taxon>
        <taxon>Pleosporales incertae sedis</taxon>
        <taxon>Massariosphaeria</taxon>
    </lineage>
</organism>
<evidence type="ECO:0000313" key="2">
    <source>
        <dbReference type="EMBL" id="KAF2872243.1"/>
    </source>
</evidence>
<feature type="compositionally biased region" description="Low complexity" evidence="1">
    <location>
        <begin position="124"/>
        <end position="135"/>
    </location>
</feature>
<gene>
    <name evidence="2" type="ORF">BDV95DRAFT_593653</name>
</gene>
<evidence type="ECO:0000256" key="1">
    <source>
        <dbReference type="SAM" id="MobiDB-lite"/>
    </source>
</evidence>